<reference evidence="2" key="1">
    <citation type="submission" date="2023-06" db="EMBL/GenBank/DDBJ databases">
        <title>Two novel species of Acinetobacter isolated from motorbike repairing workshop in Vietnam.</title>
        <authorList>
            <person name="Le N.T.T."/>
        </authorList>
    </citation>
    <scope>NUCLEOTIDE SEQUENCE</scope>
    <source>
        <strain evidence="2">VNH17</strain>
    </source>
</reference>
<evidence type="ECO:0008006" key="4">
    <source>
        <dbReference type="Google" id="ProtNLM"/>
    </source>
</evidence>
<organism evidence="2 3">
    <name type="scientific">Acinetobacter thutiue</name>
    <dbReference type="NCBI Taxonomy" id="2998078"/>
    <lineage>
        <taxon>Bacteria</taxon>
        <taxon>Pseudomonadati</taxon>
        <taxon>Pseudomonadota</taxon>
        <taxon>Gammaproteobacteria</taxon>
        <taxon>Moraxellales</taxon>
        <taxon>Moraxellaceae</taxon>
        <taxon>Acinetobacter</taxon>
    </lineage>
</organism>
<dbReference type="RefSeq" id="WP_267980074.1">
    <property type="nucleotide sequence ID" value="NZ_JAPQKF010000002.1"/>
</dbReference>
<protein>
    <recommendedName>
        <fullName evidence="4">Nuclear transport factor 2 family protein</fullName>
    </recommendedName>
</protein>
<dbReference type="InterPro" id="IPR032710">
    <property type="entry name" value="NTF2-like_dom_sf"/>
</dbReference>
<dbReference type="Proteomes" id="UP001168524">
    <property type="component" value="Unassembled WGS sequence"/>
</dbReference>
<feature type="signal peptide" evidence="1">
    <location>
        <begin position="1"/>
        <end position="20"/>
    </location>
</feature>
<gene>
    <name evidence="2" type="ORF">QTA56_06100</name>
</gene>
<keyword evidence="1" id="KW-0732">Signal</keyword>
<dbReference type="SUPFAM" id="SSF54427">
    <property type="entry name" value="NTF2-like"/>
    <property type="match status" value="1"/>
</dbReference>
<keyword evidence="3" id="KW-1185">Reference proteome</keyword>
<proteinExistence type="predicted"/>
<evidence type="ECO:0000256" key="1">
    <source>
        <dbReference type="SAM" id="SignalP"/>
    </source>
</evidence>
<evidence type="ECO:0000313" key="2">
    <source>
        <dbReference type="EMBL" id="MDN0013812.1"/>
    </source>
</evidence>
<name>A0ABT7WMA3_9GAMM</name>
<feature type="chain" id="PRO_5045645040" description="Nuclear transport factor 2 family protein" evidence="1">
    <location>
        <begin position="21"/>
        <end position="153"/>
    </location>
</feature>
<dbReference type="EMBL" id="JAUDZE010000002">
    <property type="protein sequence ID" value="MDN0013812.1"/>
    <property type="molecule type" value="Genomic_DNA"/>
</dbReference>
<comment type="caution">
    <text evidence="2">The sequence shown here is derived from an EMBL/GenBank/DDBJ whole genome shotgun (WGS) entry which is preliminary data.</text>
</comment>
<evidence type="ECO:0000313" key="3">
    <source>
        <dbReference type="Proteomes" id="UP001168524"/>
    </source>
</evidence>
<sequence length="153" mass="17244">MKIAFAPLLIISLLSPQLHASDIDKDTATRFINNFYQAIQKHDLKAVGNMIDNKATIKVLWTQADPPQSFTISKADYLQQLKATWHFATNESYEIKNIKVSLVDNVTTVSLQETENRTLFGKKAGQQNELQIALGGDTKSPRIISIQNKTKLW</sequence>
<accession>A0ABT7WMA3</accession>
<dbReference type="Gene3D" id="3.10.450.50">
    <property type="match status" value="1"/>
</dbReference>